<dbReference type="InterPro" id="IPR005107">
    <property type="entry name" value="CO_DH_flav_C"/>
</dbReference>
<dbReference type="PIRSF" id="PIRSF000127">
    <property type="entry name" value="Xanthine_DH"/>
    <property type="match status" value="1"/>
</dbReference>
<dbReference type="OrthoDB" id="8300278at2759"/>
<dbReference type="InterPro" id="IPR036884">
    <property type="entry name" value="2Fe-2S-bd_dom_sf"/>
</dbReference>
<evidence type="ECO:0000256" key="10">
    <source>
        <dbReference type="ARBA" id="ARBA00023002"/>
    </source>
</evidence>
<dbReference type="PROSITE" id="PS00197">
    <property type="entry name" value="2FE2S_FER_1"/>
    <property type="match status" value="1"/>
</dbReference>
<dbReference type="PANTHER" id="PTHR45444:SF3">
    <property type="entry name" value="XANTHINE DEHYDROGENASE"/>
    <property type="match status" value="1"/>
</dbReference>
<keyword evidence="9 19" id="KW-0274">FAD</keyword>
<evidence type="ECO:0000313" key="23">
    <source>
        <dbReference type="EMBL" id="RNA39374.1"/>
    </source>
</evidence>
<keyword evidence="24" id="KW-1185">Reference proteome</keyword>
<dbReference type="Gene3D" id="3.30.465.10">
    <property type="match status" value="1"/>
</dbReference>
<evidence type="ECO:0000256" key="9">
    <source>
        <dbReference type="ARBA" id="ARBA00022827"/>
    </source>
</evidence>
<dbReference type="SUPFAM" id="SSF47741">
    <property type="entry name" value="CO dehydrogenase ISP C-domain like"/>
    <property type="match status" value="1"/>
</dbReference>
<evidence type="ECO:0000256" key="20">
    <source>
        <dbReference type="PIRSR" id="PIRSR000127-3"/>
    </source>
</evidence>
<dbReference type="EMBL" id="REGN01000752">
    <property type="protein sequence ID" value="RNA39374.1"/>
    <property type="molecule type" value="Genomic_DNA"/>
</dbReference>
<dbReference type="InterPro" id="IPR006058">
    <property type="entry name" value="2Fe2S_fd_BS"/>
</dbReference>
<dbReference type="EC" id="1.17.1.4" evidence="4"/>
<name>A0A3M7SU89_BRAPC</name>
<evidence type="ECO:0000256" key="2">
    <source>
        <dbReference type="ARBA" id="ARBA00004275"/>
    </source>
</evidence>
<dbReference type="InterPro" id="IPR016167">
    <property type="entry name" value="FAD-bd_PCMH_sub1"/>
</dbReference>
<feature type="binding site" evidence="20">
    <location>
        <position position="153"/>
    </location>
    <ligand>
        <name>[2Fe-2S] cluster</name>
        <dbReference type="ChEBI" id="CHEBI:190135"/>
        <label>2</label>
    </ligand>
</feature>
<evidence type="ECO:0000256" key="3">
    <source>
        <dbReference type="ARBA" id="ARBA00006849"/>
    </source>
</evidence>
<evidence type="ECO:0000256" key="17">
    <source>
        <dbReference type="ARBA" id="ARBA00049517"/>
    </source>
</evidence>
<keyword evidence="6" id="KW-0285">Flavoprotein</keyword>
<dbReference type="PROSITE" id="PS51085">
    <property type="entry name" value="2FE2S_FER_2"/>
    <property type="match status" value="1"/>
</dbReference>
<dbReference type="Pfam" id="PF03450">
    <property type="entry name" value="CO_deh_flav_C"/>
    <property type="match status" value="1"/>
</dbReference>
<keyword evidence="11 20" id="KW-0408">Iron</keyword>
<evidence type="ECO:0000256" key="19">
    <source>
        <dbReference type="PIRSR" id="PIRSR000127-2"/>
    </source>
</evidence>
<evidence type="ECO:0000259" key="22">
    <source>
        <dbReference type="PROSITE" id="PS51387"/>
    </source>
</evidence>
<comment type="catalytic activity">
    <reaction evidence="16">
        <text>xanthine + NAD(+) + H2O = urate + NADH + H(+)</text>
        <dbReference type="Rhea" id="RHEA:16669"/>
        <dbReference type="ChEBI" id="CHEBI:15377"/>
        <dbReference type="ChEBI" id="CHEBI:15378"/>
        <dbReference type="ChEBI" id="CHEBI:17712"/>
        <dbReference type="ChEBI" id="CHEBI:17775"/>
        <dbReference type="ChEBI" id="CHEBI:57540"/>
        <dbReference type="ChEBI" id="CHEBI:57945"/>
        <dbReference type="EC" id="1.17.1.4"/>
    </reaction>
</comment>
<dbReference type="GO" id="GO:0051537">
    <property type="term" value="F:2 iron, 2 sulfur cluster binding"/>
    <property type="evidence" value="ECO:0007669"/>
    <property type="project" value="UniProtKB-KW"/>
</dbReference>
<dbReference type="InterPro" id="IPR016208">
    <property type="entry name" value="Ald_Oxase/xanthine_DH-like"/>
</dbReference>
<dbReference type="SUPFAM" id="SSF56003">
    <property type="entry name" value="Molybdenum cofactor-binding domain"/>
    <property type="match status" value="1"/>
</dbReference>
<dbReference type="Pfam" id="PF00111">
    <property type="entry name" value="Fer2"/>
    <property type="match status" value="1"/>
</dbReference>
<dbReference type="FunFam" id="3.30.365.10:FF:000003">
    <property type="entry name" value="Aldehyde oxidase 1"/>
    <property type="match status" value="1"/>
</dbReference>
<dbReference type="Gene3D" id="3.30.390.50">
    <property type="entry name" value="CO dehydrogenase flavoprotein, C-terminal domain"/>
    <property type="match status" value="1"/>
</dbReference>
<dbReference type="Pfam" id="PF01799">
    <property type="entry name" value="Fer2_2"/>
    <property type="match status" value="1"/>
</dbReference>
<keyword evidence="13" id="KW-0520">NAD</keyword>
<dbReference type="FunFam" id="3.30.465.10:FF:000004">
    <property type="entry name" value="Xanthine dehydrogenase/oxidase"/>
    <property type="match status" value="1"/>
</dbReference>
<dbReference type="InterPro" id="IPR002346">
    <property type="entry name" value="Mopterin_DH_FAD-bd"/>
</dbReference>
<keyword evidence="12 20" id="KW-0411">Iron-sulfur</keyword>
<comment type="cofactor">
    <cofactor evidence="15">
        <name>[2Fe-2S] cluster</name>
        <dbReference type="ChEBI" id="CHEBI:190135"/>
    </cofactor>
</comment>
<evidence type="ECO:0000256" key="11">
    <source>
        <dbReference type="ARBA" id="ARBA00023004"/>
    </source>
</evidence>
<comment type="cofactor">
    <cofactor evidence="20">
        <name>[2Fe-2S] cluster</name>
        <dbReference type="ChEBI" id="CHEBI:190135"/>
    </cofactor>
    <text evidence="20">Binds 2 [2Fe-2S] clusters.</text>
</comment>
<feature type="binding site" evidence="20">
    <location>
        <position position="118"/>
    </location>
    <ligand>
        <name>[2Fe-2S] cluster</name>
        <dbReference type="ChEBI" id="CHEBI:190135"/>
        <label>2</label>
    </ligand>
</feature>
<evidence type="ECO:0000256" key="14">
    <source>
        <dbReference type="ARBA" id="ARBA00023140"/>
    </source>
</evidence>
<dbReference type="SUPFAM" id="SSF55447">
    <property type="entry name" value="CO dehydrogenase flavoprotein C-terminal domain-like"/>
    <property type="match status" value="1"/>
</dbReference>
<dbReference type="PANTHER" id="PTHR45444">
    <property type="entry name" value="XANTHINE DEHYDROGENASE"/>
    <property type="match status" value="1"/>
</dbReference>
<feature type="binding site" evidence="20">
    <location>
        <position position="79"/>
    </location>
    <ligand>
        <name>[2Fe-2S] cluster</name>
        <dbReference type="ChEBI" id="CHEBI:190135"/>
        <label>1</label>
    </ligand>
</feature>
<dbReference type="InterPro" id="IPR016169">
    <property type="entry name" value="FAD-bd_PCMH_sub2"/>
</dbReference>
<feature type="binding site" evidence="20">
    <location>
        <position position="1082"/>
    </location>
    <ligand>
        <name>Mo-molybdopterin</name>
        <dbReference type="ChEBI" id="CHEBI:71302"/>
    </ligand>
    <ligandPart>
        <name>Mo</name>
        <dbReference type="ChEBI" id="CHEBI:28685"/>
    </ligandPart>
</feature>
<feature type="binding site" evidence="19">
    <location>
        <position position="422"/>
    </location>
    <ligand>
        <name>FAD</name>
        <dbReference type="ChEBI" id="CHEBI:57692"/>
    </ligand>
</feature>
<comment type="caution">
    <text evidence="23">The sequence shown here is derived from an EMBL/GenBank/DDBJ whole genome shotgun (WGS) entry which is preliminary data.</text>
</comment>
<keyword evidence="5 20" id="KW-0500">Molybdenum</keyword>
<dbReference type="SMART" id="SM01008">
    <property type="entry name" value="Ald_Xan_dh_C"/>
    <property type="match status" value="1"/>
</dbReference>
<dbReference type="Gene3D" id="3.90.1170.50">
    <property type="entry name" value="Aldehyde oxidase/xanthine dehydrogenase, a/b hammerhead"/>
    <property type="match status" value="1"/>
</dbReference>
<evidence type="ECO:0000256" key="15">
    <source>
        <dbReference type="ARBA" id="ARBA00034078"/>
    </source>
</evidence>
<dbReference type="GO" id="GO:0004854">
    <property type="term" value="F:xanthine dehydrogenase activity"/>
    <property type="evidence" value="ECO:0007669"/>
    <property type="project" value="UniProtKB-EC"/>
</dbReference>
<evidence type="ECO:0000256" key="4">
    <source>
        <dbReference type="ARBA" id="ARBA00013123"/>
    </source>
</evidence>
<evidence type="ECO:0000256" key="18">
    <source>
        <dbReference type="PIRSR" id="PIRSR000127-1"/>
    </source>
</evidence>
<feature type="active site" description="Proton acceptor" evidence="18">
    <location>
        <position position="1267"/>
    </location>
</feature>
<feature type="binding site" evidence="20">
    <location>
        <position position="49"/>
    </location>
    <ligand>
        <name>[2Fe-2S] cluster</name>
        <dbReference type="ChEBI" id="CHEBI:190135"/>
        <label>1</label>
    </ligand>
</feature>
<dbReference type="Proteomes" id="UP000276133">
    <property type="component" value="Unassembled WGS sequence"/>
</dbReference>
<evidence type="ECO:0000256" key="8">
    <source>
        <dbReference type="ARBA" id="ARBA00022723"/>
    </source>
</evidence>
<feature type="domain" description="2Fe-2S ferredoxin-type" evidence="21">
    <location>
        <begin position="11"/>
        <end position="97"/>
    </location>
</feature>
<dbReference type="FunFam" id="3.30.365.10:FF:000004">
    <property type="entry name" value="Xanthine dehydrogenase oxidase"/>
    <property type="match status" value="1"/>
</dbReference>
<dbReference type="Gene3D" id="3.30.43.10">
    <property type="entry name" value="Uridine Diphospho-n-acetylenolpyruvylglucosamine Reductase, domain 2"/>
    <property type="match status" value="1"/>
</dbReference>
<feature type="binding site" evidence="19">
    <location>
        <position position="917"/>
    </location>
    <ligand>
        <name>substrate</name>
    </ligand>
</feature>
<dbReference type="FunFam" id="3.90.1170.50:FF:000001">
    <property type="entry name" value="Aldehyde oxidase 1"/>
    <property type="match status" value="1"/>
</dbReference>
<dbReference type="SUPFAM" id="SSF54292">
    <property type="entry name" value="2Fe-2S ferredoxin-like"/>
    <property type="match status" value="1"/>
</dbReference>
<feature type="binding site" evidence="20">
    <location>
        <position position="801"/>
    </location>
    <ligand>
        <name>Mo-molybdopterin</name>
        <dbReference type="ChEBI" id="CHEBI:71302"/>
    </ligand>
    <ligandPart>
        <name>Mo</name>
        <dbReference type="ChEBI" id="CHEBI:28685"/>
    </ligandPart>
</feature>
<dbReference type="Pfam" id="PF20256">
    <property type="entry name" value="MoCoBD_2"/>
    <property type="match status" value="1"/>
</dbReference>
<dbReference type="InterPro" id="IPR037165">
    <property type="entry name" value="AldOxase/xan_DH_Mopterin-bd_sf"/>
</dbReference>
<evidence type="ECO:0000256" key="12">
    <source>
        <dbReference type="ARBA" id="ARBA00023014"/>
    </source>
</evidence>
<gene>
    <name evidence="23" type="ORF">BpHYR1_039364</name>
</gene>
<dbReference type="InterPro" id="IPR002888">
    <property type="entry name" value="2Fe-2S-bd"/>
</dbReference>
<feature type="binding site" evidence="19">
    <location>
        <position position="883"/>
    </location>
    <ligand>
        <name>substrate</name>
    </ligand>
</feature>
<feature type="binding site" evidence="20">
    <location>
        <position position="915"/>
    </location>
    <ligand>
        <name>Mo-molybdopterin</name>
        <dbReference type="ChEBI" id="CHEBI:71302"/>
    </ligand>
    <ligandPart>
        <name>Mo</name>
        <dbReference type="ChEBI" id="CHEBI:28685"/>
    </ligandPart>
</feature>
<evidence type="ECO:0000256" key="16">
    <source>
        <dbReference type="ARBA" id="ARBA00049017"/>
    </source>
</evidence>
<dbReference type="InterPro" id="IPR046867">
    <property type="entry name" value="AldOxase/xan_DH_MoCoBD2"/>
</dbReference>
<feature type="binding site" evidence="20">
    <location>
        <position position="121"/>
    </location>
    <ligand>
        <name>[2Fe-2S] cluster</name>
        <dbReference type="ChEBI" id="CHEBI:190135"/>
        <label>2</label>
    </ligand>
</feature>
<dbReference type="GO" id="GO:0071949">
    <property type="term" value="F:FAD binding"/>
    <property type="evidence" value="ECO:0007669"/>
    <property type="project" value="InterPro"/>
</dbReference>
<dbReference type="STRING" id="10195.A0A3M7SU89"/>
<keyword evidence="8 20" id="KW-0479">Metal-binding</keyword>
<dbReference type="InterPro" id="IPR016166">
    <property type="entry name" value="FAD-bd_PCMH"/>
</dbReference>
<dbReference type="SUPFAM" id="SSF56176">
    <property type="entry name" value="FAD-binding/transporter-associated domain-like"/>
    <property type="match status" value="1"/>
</dbReference>
<keyword evidence="10" id="KW-0560">Oxidoreductase</keyword>
<proteinExistence type="inferred from homology"/>
<feature type="binding site" evidence="19">
    <location>
        <position position="805"/>
    </location>
    <ligand>
        <name>substrate</name>
    </ligand>
</feature>
<evidence type="ECO:0000256" key="6">
    <source>
        <dbReference type="ARBA" id="ARBA00022630"/>
    </source>
</evidence>
<feature type="binding site" evidence="19">
    <location>
        <begin position="252"/>
        <end position="259"/>
    </location>
    <ligand>
        <name>FAD</name>
        <dbReference type="ChEBI" id="CHEBI:57692"/>
    </ligand>
</feature>
<feature type="binding site" evidence="20">
    <location>
        <position position="770"/>
    </location>
    <ligand>
        <name>Mo-molybdopterin</name>
        <dbReference type="ChEBI" id="CHEBI:71302"/>
    </ligand>
    <ligandPart>
        <name>Mo</name>
        <dbReference type="ChEBI" id="CHEBI:28685"/>
    </ligandPart>
</feature>
<evidence type="ECO:0000256" key="13">
    <source>
        <dbReference type="ARBA" id="ARBA00023027"/>
    </source>
</evidence>
<dbReference type="InterPro" id="IPR036683">
    <property type="entry name" value="CO_DH_flav_C_dom_sf"/>
</dbReference>
<feature type="domain" description="FAD-binding PCMH-type" evidence="22">
    <location>
        <begin position="224"/>
        <end position="413"/>
    </location>
</feature>
<dbReference type="Gene3D" id="1.10.150.120">
    <property type="entry name" value="[2Fe-2S]-binding domain"/>
    <property type="match status" value="1"/>
</dbReference>
<comment type="cofactor">
    <cofactor evidence="1 19">
        <name>FAD</name>
        <dbReference type="ChEBI" id="CHEBI:57692"/>
    </cofactor>
</comment>
<keyword evidence="7 20" id="KW-0001">2Fe-2S</keyword>
<dbReference type="InterPro" id="IPR036010">
    <property type="entry name" value="2Fe-2S_ferredoxin-like_sf"/>
</dbReference>
<accession>A0A3M7SU89</accession>
<keyword evidence="14" id="KW-0576">Peroxisome</keyword>
<feature type="binding site" evidence="19">
    <location>
        <position position="403"/>
    </location>
    <ligand>
        <name>FAD</name>
        <dbReference type="ChEBI" id="CHEBI:57692"/>
    </ligand>
</feature>
<dbReference type="FunFam" id="3.10.20.30:FF:000015">
    <property type="entry name" value="Aldehyde oxidase 1"/>
    <property type="match status" value="1"/>
</dbReference>
<dbReference type="GO" id="GO:0006145">
    <property type="term" value="P:purine nucleobase catabolic process"/>
    <property type="evidence" value="ECO:0007669"/>
    <property type="project" value="UniProtKB-ARBA"/>
</dbReference>
<comment type="similarity">
    <text evidence="3">Belongs to the xanthine dehydrogenase family.</text>
</comment>
<dbReference type="GO" id="GO:0005777">
    <property type="term" value="C:peroxisome"/>
    <property type="evidence" value="ECO:0007669"/>
    <property type="project" value="UniProtKB-SubCell"/>
</dbReference>
<evidence type="ECO:0000256" key="7">
    <source>
        <dbReference type="ARBA" id="ARBA00022714"/>
    </source>
</evidence>
<feature type="binding site" evidence="19">
    <location>
        <position position="359"/>
    </location>
    <ligand>
        <name>FAD</name>
        <dbReference type="ChEBI" id="CHEBI:57692"/>
    </ligand>
</feature>
<dbReference type="InterPro" id="IPR036318">
    <property type="entry name" value="FAD-bd_PCMH-like_sf"/>
</dbReference>
<feature type="binding site" evidence="20">
    <location>
        <position position="54"/>
    </location>
    <ligand>
        <name>[2Fe-2S] cluster</name>
        <dbReference type="ChEBI" id="CHEBI:190135"/>
        <label>1</label>
    </ligand>
</feature>
<dbReference type="InterPro" id="IPR000674">
    <property type="entry name" value="Ald_Oxase/Xan_DH_a/b"/>
</dbReference>
<evidence type="ECO:0000256" key="1">
    <source>
        <dbReference type="ARBA" id="ARBA00001974"/>
    </source>
</evidence>
<feature type="binding site" evidence="20">
    <location>
        <position position="57"/>
    </location>
    <ligand>
        <name>[2Fe-2S] cluster</name>
        <dbReference type="ChEBI" id="CHEBI:190135"/>
        <label>1</label>
    </ligand>
</feature>
<dbReference type="FunFam" id="3.30.43.10:FF:000001">
    <property type="entry name" value="Xanthine dehydrogenase/oxidase"/>
    <property type="match status" value="1"/>
</dbReference>
<protein>
    <recommendedName>
        <fullName evidence="4">xanthine dehydrogenase</fullName>
        <ecNumber evidence="4">1.17.1.4</ecNumber>
    </recommendedName>
</protein>
<dbReference type="Gene3D" id="3.10.20.30">
    <property type="match status" value="1"/>
</dbReference>
<dbReference type="PROSITE" id="PS51387">
    <property type="entry name" value="FAD_PCMH"/>
    <property type="match status" value="1"/>
</dbReference>
<comment type="catalytic activity">
    <reaction evidence="17">
        <text>hypoxanthine + NAD(+) + H2O = xanthine + NADH + H(+)</text>
        <dbReference type="Rhea" id="RHEA:24670"/>
        <dbReference type="ChEBI" id="CHEBI:15377"/>
        <dbReference type="ChEBI" id="CHEBI:15378"/>
        <dbReference type="ChEBI" id="CHEBI:17368"/>
        <dbReference type="ChEBI" id="CHEBI:17712"/>
        <dbReference type="ChEBI" id="CHEBI:57540"/>
        <dbReference type="ChEBI" id="CHEBI:57945"/>
        <dbReference type="EC" id="1.17.1.4"/>
    </reaction>
</comment>
<dbReference type="Pfam" id="PF02738">
    <property type="entry name" value="MoCoBD_1"/>
    <property type="match status" value="1"/>
</dbReference>
<evidence type="ECO:0000256" key="5">
    <source>
        <dbReference type="ARBA" id="ARBA00022505"/>
    </source>
</evidence>
<dbReference type="FunFam" id="3.30.365.10:FF:000002">
    <property type="entry name" value="Xanthine dehydrogenase oxidase"/>
    <property type="match status" value="1"/>
</dbReference>
<feature type="binding site" evidence="20">
    <location>
        <position position="155"/>
    </location>
    <ligand>
        <name>[2Fe-2S] cluster</name>
        <dbReference type="ChEBI" id="CHEBI:190135"/>
        <label>2</label>
    </ligand>
</feature>
<evidence type="ECO:0000259" key="21">
    <source>
        <dbReference type="PROSITE" id="PS51085"/>
    </source>
</evidence>
<dbReference type="Pfam" id="PF00941">
    <property type="entry name" value="FAD_binding_5"/>
    <property type="match status" value="1"/>
</dbReference>
<evidence type="ECO:0000313" key="24">
    <source>
        <dbReference type="Proteomes" id="UP000276133"/>
    </source>
</evidence>
<reference evidence="23 24" key="1">
    <citation type="journal article" date="2018" name="Sci. Rep.">
        <title>Genomic signatures of local adaptation to the degree of environmental predictability in rotifers.</title>
        <authorList>
            <person name="Franch-Gras L."/>
            <person name="Hahn C."/>
            <person name="Garcia-Roger E.M."/>
            <person name="Carmona M.J."/>
            <person name="Serra M."/>
            <person name="Gomez A."/>
        </authorList>
    </citation>
    <scope>NUCLEOTIDE SEQUENCE [LARGE SCALE GENOMIC DNA]</scope>
    <source>
        <strain evidence="23">HYR1</strain>
    </source>
</reference>
<sequence length="1330" mass="148445">MVNALFENSSQSIEFFVNSDYKETKNVDPRTTLLTYLRENGYTGTKYGCGEGGCGACTVVIAEYDRNRKMINYRSANSCLLPVCSLNRKQIITIEGIGNPENPNPIQKKFAEGNASQCGFCTPGIVMSFYALLKLNPNPTKHDIEESFDGNLCRCTGYRPILESAKSFASDCCSSTDSSCSSSSSKSSCNSAFLNEYKPYDPSLDRPFPSKFMSHDSQEIPLFLKQDNYLWIEPTNLGELLKAKAAFPNAKIVGGNTEIGVEMNIRSFDYTVFINISNMKETKSVEVSEIDGKKSVEIGANITLSSLIESLKILKINSPTHHNRLYDALLSNLKWFASRQIRNFATLAGNIVTGSPISDLSPILMANNAVLTVMNESQGHRQIPIRSFFKGYRSNDLKSDEILFKISIELPSNELTFVKAYKQAKRKDDDIAITNACIRVSLDKKQENNFVINELNISYGGVAPTTIYLGKLETKFKDSKWGDEQLFDNILDSVLEEVKFAYSVPGGMPTYRRCLSVSFFTRFWYQVIKELGIREKDLDPKDLENLEEIEREITRGTQDIGLLNSDEHALGTTNPHLSALKQVTGVARYVDDIPKQNGELCGVLVMSTKAHARIKSVDASKALSLDGVYDFITYNDLRHNKCGAIVKDEEILASNEVFFAGQPIGLIVAESKKLAKKAALLVKVDYEPLEEIITIEDALKKNSFFSFNREIKKGDFDEKTFVIDEGNRNEFVFEGSCHIGGQEHFYLETQGCLVVPKNEDNELEIFSSTQNPSEVQKEVSTALGIPMNRVICKVKRLGGGFGGKETRGGSIAAIASAAALKLQKPIRFILDRDVDMLITGTRHPFLGKYKIRVTKDGYFKALYLEIYNNAGYSLDLSSSVCERALTHCDNVYNFPKIHVKGRLAKTNIASNTAFRGFGGPQGMMITEMMISEISEKLAMDPNEIRQKNFYKENDITHFNMPIEDWFIPEMWNTLMENSQYIKQKEEINLFNAKNRWKKRGLAIVPSKFGLSFTTRFLNKAGALVHIYTDGTILLSHGGVEMGQGLHTKMIQIAANTLQIPIDEIYIAETATDKVPNTSPTAASVSSDMYGMAVMDACQQLSERIKPYREKNPNGNIGDWALAAYFDRVNLSADGYYQTPDLSYDWETNTGRLYFYFTNGVAVSSVELDLLTGDHTILRSDIIMDIGKSINYSIDIGQIEGAFIQGVGWCTIEELLVQTNNNTAFTRGPGNYKIPGFRDIPVEFNVKILRDKVYKHLKTVKSSKGIGEPPLFLGASVFFALRDAVVAARRSNGVNSPLVQFPSPCTAEILRLACEDSLVKKSQVEPKVILM</sequence>
<dbReference type="InterPro" id="IPR012675">
    <property type="entry name" value="Beta-grasp_dom_sf"/>
</dbReference>
<feature type="binding site" evidence="19">
    <location>
        <position position="1013"/>
    </location>
    <ligand>
        <name>substrate</name>
    </ligand>
</feature>
<comment type="subcellular location">
    <subcellularLocation>
        <location evidence="2">Peroxisome</location>
    </subcellularLocation>
</comment>
<feature type="binding site" evidence="19">
    <location>
        <position position="336"/>
    </location>
    <ligand>
        <name>FAD</name>
        <dbReference type="ChEBI" id="CHEBI:57692"/>
    </ligand>
</feature>
<dbReference type="Pfam" id="PF01315">
    <property type="entry name" value="Ald_Xan_dh_C"/>
    <property type="match status" value="1"/>
</dbReference>
<organism evidence="23 24">
    <name type="scientific">Brachionus plicatilis</name>
    <name type="common">Marine rotifer</name>
    <name type="synonym">Brachionus muelleri</name>
    <dbReference type="NCBI Taxonomy" id="10195"/>
    <lineage>
        <taxon>Eukaryota</taxon>
        <taxon>Metazoa</taxon>
        <taxon>Spiralia</taxon>
        <taxon>Gnathifera</taxon>
        <taxon>Rotifera</taxon>
        <taxon>Eurotatoria</taxon>
        <taxon>Monogononta</taxon>
        <taxon>Pseudotrocha</taxon>
        <taxon>Ploima</taxon>
        <taxon>Brachionidae</taxon>
        <taxon>Brachionus</taxon>
    </lineage>
</organism>
<dbReference type="InterPro" id="IPR036856">
    <property type="entry name" value="Ald_Oxase/Xan_DH_a/b_sf"/>
</dbReference>
<dbReference type="InterPro" id="IPR001041">
    <property type="entry name" value="2Fe-2S_ferredoxin-type"/>
</dbReference>
<dbReference type="SUPFAM" id="SSF54665">
    <property type="entry name" value="CO dehydrogenase molybdoprotein N-domain-like"/>
    <property type="match status" value="1"/>
</dbReference>
<dbReference type="GO" id="GO:0005506">
    <property type="term" value="F:iron ion binding"/>
    <property type="evidence" value="ECO:0007669"/>
    <property type="project" value="InterPro"/>
</dbReference>
<comment type="cofactor">
    <cofactor evidence="20">
        <name>Mo-molybdopterin</name>
        <dbReference type="ChEBI" id="CHEBI:71302"/>
    </cofactor>
    <text evidence="20">Binds 1 Mo-molybdopterin (Mo-MPT) cofactor per subunit.</text>
</comment>
<dbReference type="Gene3D" id="3.30.365.10">
    <property type="entry name" value="Aldehyde oxidase/xanthine dehydrogenase, molybdopterin binding domain"/>
    <property type="match status" value="4"/>
</dbReference>
<dbReference type="InterPro" id="IPR008274">
    <property type="entry name" value="AldOxase/xan_DH_MoCoBD1"/>
</dbReference>
<dbReference type="SMART" id="SM01092">
    <property type="entry name" value="CO_deh_flav_C"/>
    <property type="match status" value="1"/>
</dbReference>